<evidence type="ECO:0000256" key="2">
    <source>
        <dbReference type="SAM" id="MobiDB-lite"/>
    </source>
</evidence>
<feature type="region of interest" description="Disordered" evidence="2">
    <location>
        <begin position="157"/>
        <end position="217"/>
    </location>
</feature>
<organism evidence="3 4">
    <name type="scientific">Phytoactinopolyspora halophila</name>
    <dbReference type="NCBI Taxonomy" id="1981511"/>
    <lineage>
        <taxon>Bacteria</taxon>
        <taxon>Bacillati</taxon>
        <taxon>Actinomycetota</taxon>
        <taxon>Actinomycetes</taxon>
        <taxon>Jiangellales</taxon>
        <taxon>Jiangellaceae</taxon>
        <taxon>Phytoactinopolyspora</taxon>
    </lineage>
</organism>
<dbReference type="Proteomes" id="UP000250462">
    <property type="component" value="Unassembled WGS sequence"/>
</dbReference>
<dbReference type="AlphaFoldDB" id="A0A329QJF1"/>
<evidence type="ECO:0000313" key="4">
    <source>
        <dbReference type="Proteomes" id="UP000250462"/>
    </source>
</evidence>
<evidence type="ECO:0000256" key="1">
    <source>
        <dbReference type="SAM" id="Coils"/>
    </source>
</evidence>
<reference evidence="3 4" key="1">
    <citation type="submission" date="2018-06" db="EMBL/GenBank/DDBJ databases">
        <title>Phytoactinopolyspora halophila sp. nov., a novel halophilic actinomycete isolated from a saline soil in China.</title>
        <authorList>
            <person name="Tang S.-K."/>
        </authorList>
    </citation>
    <scope>NUCLEOTIDE SEQUENCE [LARGE SCALE GENOMIC DNA]</scope>
    <source>
        <strain evidence="3 4">YIM 96934</strain>
    </source>
</reference>
<name>A0A329QJF1_9ACTN</name>
<gene>
    <name evidence="3" type="ORF">DPM12_18955</name>
</gene>
<keyword evidence="1" id="KW-0175">Coiled coil</keyword>
<evidence type="ECO:0000313" key="3">
    <source>
        <dbReference type="EMBL" id="RAW10618.1"/>
    </source>
</evidence>
<dbReference type="CDD" id="cd06503">
    <property type="entry name" value="ATP-synt_Fo_b"/>
    <property type="match status" value="1"/>
</dbReference>
<protein>
    <recommendedName>
        <fullName evidence="5">ATP synthase F0 subunit B</fullName>
    </recommendedName>
</protein>
<accession>A0A329QJF1</accession>
<dbReference type="RefSeq" id="WP_112259924.1">
    <property type="nucleotide sequence ID" value="NZ_QMIG01000026.1"/>
</dbReference>
<dbReference type="OrthoDB" id="3291843at2"/>
<feature type="compositionally biased region" description="Low complexity" evidence="2">
    <location>
        <begin position="179"/>
        <end position="192"/>
    </location>
</feature>
<feature type="coiled-coil region" evidence="1">
    <location>
        <begin position="48"/>
        <end position="75"/>
    </location>
</feature>
<sequence length="217" mass="23479">MEIHRKLDELTDMVESARTMPMSSSAIINKTEILAMISQVRDMLPESLAAADTVIAQREELLEEARANASKIINDAKIEQATLVGDHTILVEARRERGRTLEKMRQEIEAMRAALDDHVDAKLANVEVVASRIVDTVREGRDQLRQSSPYQELAAGAGLMDDGDLPDELSGGFPGDYPGGFPDEGEPASAGDSSDDAAELAQPKPSSNLDDGLPPRS</sequence>
<keyword evidence="4" id="KW-1185">Reference proteome</keyword>
<proteinExistence type="predicted"/>
<dbReference type="EMBL" id="QMIG01000026">
    <property type="protein sequence ID" value="RAW10618.1"/>
    <property type="molecule type" value="Genomic_DNA"/>
</dbReference>
<comment type="caution">
    <text evidence="3">The sequence shown here is derived from an EMBL/GenBank/DDBJ whole genome shotgun (WGS) entry which is preliminary data.</text>
</comment>
<evidence type="ECO:0008006" key="5">
    <source>
        <dbReference type="Google" id="ProtNLM"/>
    </source>
</evidence>